<sequence>MVEDKWIGLTLAVSSSVAIGTSFILTKKGLNDAAERSAYAQASDNYTYLKNPIWWAGMSLLILGEIANFAAYTFAPPIMVTPLGALSVIIGAVLASFLSTKNSVTSEESGAHCVY</sequence>
<dbReference type="GO" id="GO:0015095">
    <property type="term" value="F:magnesium ion transmembrane transporter activity"/>
    <property type="evidence" value="ECO:0007669"/>
    <property type="project" value="InterPro"/>
</dbReference>
<dbReference type="InterPro" id="IPR008521">
    <property type="entry name" value="Mg_trans_NIPA"/>
</dbReference>
<keyword evidence="2 5" id="KW-0812">Transmembrane</keyword>
<dbReference type="Pfam" id="PF05653">
    <property type="entry name" value="Mg_trans_NIPA"/>
    <property type="match status" value="1"/>
</dbReference>
<evidence type="ECO:0000313" key="7">
    <source>
        <dbReference type="Proteomes" id="UP001385951"/>
    </source>
</evidence>
<reference evidence="6 7" key="1">
    <citation type="submission" date="2022-09" db="EMBL/GenBank/DDBJ databases">
        <authorList>
            <person name="Palmer J.M."/>
        </authorList>
    </citation>
    <scope>NUCLEOTIDE SEQUENCE [LARGE SCALE GENOMIC DNA]</scope>
    <source>
        <strain evidence="6 7">DSM 7382</strain>
    </source>
</reference>
<organism evidence="6 7">
    <name type="scientific">Cerrena zonata</name>
    <dbReference type="NCBI Taxonomy" id="2478898"/>
    <lineage>
        <taxon>Eukaryota</taxon>
        <taxon>Fungi</taxon>
        <taxon>Dikarya</taxon>
        <taxon>Basidiomycota</taxon>
        <taxon>Agaricomycotina</taxon>
        <taxon>Agaricomycetes</taxon>
        <taxon>Polyporales</taxon>
        <taxon>Cerrenaceae</taxon>
        <taxon>Cerrena</taxon>
    </lineage>
</organism>
<evidence type="ECO:0000256" key="4">
    <source>
        <dbReference type="ARBA" id="ARBA00023136"/>
    </source>
</evidence>
<keyword evidence="4 5" id="KW-0472">Membrane</keyword>
<comment type="subcellular location">
    <subcellularLocation>
        <location evidence="1">Membrane</location>
        <topology evidence="1">Multi-pass membrane protein</topology>
    </subcellularLocation>
</comment>
<proteinExistence type="predicted"/>
<evidence type="ECO:0000256" key="1">
    <source>
        <dbReference type="ARBA" id="ARBA00004141"/>
    </source>
</evidence>
<dbReference type="PANTHER" id="PTHR12570">
    <property type="match status" value="1"/>
</dbReference>
<dbReference type="GO" id="GO:0016020">
    <property type="term" value="C:membrane"/>
    <property type="evidence" value="ECO:0007669"/>
    <property type="project" value="UniProtKB-SubCell"/>
</dbReference>
<accession>A0AAW0FQV0</accession>
<dbReference type="PANTHER" id="PTHR12570:SF85">
    <property type="entry name" value="DUF803 DOMAIN MEMBRANE PROTEIN (AFU_ORTHOLOGUE AFUA_1G15880)"/>
    <property type="match status" value="1"/>
</dbReference>
<evidence type="ECO:0000256" key="5">
    <source>
        <dbReference type="SAM" id="Phobius"/>
    </source>
</evidence>
<feature type="transmembrane region" description="Helical" evidence="5">
    <location>
        <begin position="6"/>
        <end position="26"/>
    </location>
</feature>
<name>A0AAW0FQV0_9APHY</name>
<dbReference type="Proteomes" id="UP001385951">
    <property type="component" value="Unassembled WGS sequence"/>
</dbReference>
<comment type="caution">
    <text evidence="6">The sequence shown here is derived from an EMBL/GenBank/DDBJ whole genome shotgun (WGS) entry which is preliminary data.</text>
</comment>
<evidence type="ECO:0000256" key="2">
    <source>
        <dbReference type="ARBA" id="ARBA00022692"/>
    </source>
</evidence>
<gene>
    <name evidence="6" type="ORF">QCA50_013275</name>
</gene>
<feature type="transmembrane region" description="Helical" evidence="5">
    <location>
        <begin position="78"/>
        <end position="98"/>
    </location>
</feature>
<feature type="transmembrane region" description="Helical" evidence="5">
    <location>
        <begin position="53"/>
        <end position="72"/>
    </location>
</feature>
<evidence type="ECO:0000256" key="3">
    <source>
        <dbReference type="ARBA" id="ARBA00022989"/>
    </source>
</evidence>
<protein>
    <recommendedName>
        <fullName evidence="8">Magnesium transporter</fullName>
    </recommendedName>
</protein>
<evidence type="ECO:0000313" key="6">
    <source>
        <dbReference type="EMBL" id="KAK7683443.1"/>
    </source>
</evidence>
<dbReference type="EMBL" id="JASBNA010000030">
    <property type="protein sequence ID" value="KAK7683443.1"/>
    <property type="molecule type" value="Genomic_DNA"/>
</dbReference>
<dbReference type="AlphaFoldDB" id="A0AAW0FQV0"/>
<evidence type="ECO:0008006" key="8">
    <source>
        <dbReference type="Google" id="ProtNLM"/>
    </source>
</evidence>
<keyword evidence="3 5" id="KW-1133">Transmembrane helix</keyword>
<keyword evidence="7" id="KW-1185">Reference proteome</keyword>